<dbReference type="PANTHER" id="PTHR35369">
    <property type="entry name" value="BLR3025 PROTEIN-RELATED"/>
    <property type="match status" value="1"/>
</dbReference>
<dbReference type="InterPro" id="IPR050356">
    <property type="entry name" value="SulA_CellDiv_inhibitor"/>
</dbReference>
<evidence type="ECO:0000256" key="1">
    <source>
        <dbReference type="ARBA" id="ARBA00022763"/>
    </source>
</evidence>
<reference evidence="3" key="1">
    <citation type="submission" date="2016-01" db="EMBL/GenBank/DDBJ databases">
        <authorList>
            <person name="Peeters C."/>
        </authorList>
    </citation>
    <scope>NUCLEOTIDE SEQUENCE [LARGE SCALE GENOMIC DNA]</scope>
    <source>
        <strain evidence="3">LMG 29325</strain>
    </source>
</reference>
<evidence type="ECO:0000313" key="3">
    <source>
        <dbReference type="EMBL" id="SAK52694.1"/>
    </source>
</evidence>
<organism evidence="3 4">
    <name type="scientific">Caballeronia glebae</name>
    <dbReference type="NCBI Taxonomy" id="1777143"/>
    <lineage>
        <taxon>Bacteria</taxon>
        <taxon>Pseudomonadati</taxon>
        <taxon>Pseudomonadota</taxon>
        <taxon>Betaproteobacteria</taxon>
        <taxon>Burkholderiales</taxon>
        <taxon>Burkholderiaceae</taxon>
        <taxon>Caballeronia</taxon>
    </lineage>
</organism>
<dbReference type="EMBL" id="FCOJ02000009">
    <property type="protein sequence ID" value="SAK52694.1"/>
    <property type="molecule type" value="Genomic_DNA"/>
</dbReference>
<name>A0A158A4C1_9BURK</name>
<proteinExistence type="predicted"/>
<dbReference type="SUPFAM" id="SSF56672">
    <property type="entry name" value="DNA/RNA polymerases"/>
    <property type="match status" value="1"/>
</dbReference>
<protein>
    <submittedName>
        <fullName evidence="3">DNA polymerase</fullName>
    </submittedName>
</protein>
<dbReference type="AlphaFoldDB" id="A0A158A4C1"/>
<dbReference type="Proteomes" id="UP000054596">
    <property type="component" value="Unassembled WGS sequence"/>
</dbReference>
<gene>
    <name evidence="3" type="ORF">AWB82_01710</name>
</gene>
<dbReference type="RefSeq" id="WP_200818069.1">
    <property type="nucleotide sequence ID" value="NZ_FCOJ02000009.1"/>
</dbReference>
<dbReference type="GO" id="GO:0006281">
    <property type="term" value="P:DNA repair"/>
    <property type="evidence" value="ECO:0007669"/>
    <property type="project" value="InterPro"/>
</dbReference>
<dbReference type="PANTHER" id="PTHR35369:SF2">
    <property type="entry name" value="BLR3025 PROTEIN"/>
    <property type="match status" value="1"/>
</dbReference>
<dbReference type="InterPro" id="IPR001126">
    <property type="entry name" value="UmuC"/>
</dbReference>
<dbReference type="InterPro" id="IPR043502">
    <property type="entry name" value="DNA/RNA_pol_sf"/>
</dbReference>
<keyword evidence="1" id="KW-0227">DNA damage</keyword>
<accession>A0A158A4C1</accession>
<dbReference type="STRING" id="1777143.AWB82_01710"/>
<feature type="domain" description="UmuC" evidence="2">
    <location>
        <begin position="35"/>
        <end position="154"/>
    </location>
</feature>
<sequence>MQVWIGVYLPHLSREVFQPNWSSTSEAGLGSGVGLVVLDHERVVALDQAAHEAGVRIGMRKGGALTLAPDARIHDKDELKEQQAVADVSTALMQFSPQVSIAEEQTVLVDVSASLRLFGGVRALRRAIRASLSAFGFTARMSVAPTGQSAWLMARYRGGRRLSIRSLMRQLPRLPALLVLEARRYADWFDGLGCTSVADLRRLPRAGLKKRCGTALLDTLDRAVGEAPELYEWVQTPPSFNARVELPDRVEHAEAVLFVARRLIVQLTGWLASKQLALTRFSIDLEHERGRAALPPTTIEVALAEPTWHEEHLTRLLKERVGRVELAAAVIAVRLEVNDVEAAEPPSDTLFPEPGGSAADHNRLMELLVARLGHENVLRAAPVADHRPEIVSNWVSVSSDVKGCPLPGDQPRPSWLLETPIQLMTRQHRPFYGSPLRTVSPGERVEAGWWGGELVTRDYFVAEADDHTCYWIYRERVGSRAEEDPRWFLHGLFG</sequence>
<dbReference type="CDD" id="cd03468">
    <property type="entry name" value="PolY_like"/>
    <property type="match status" value="1"/>
</dbReference>
<comment type="caution">
    <text evidence="3">The sequence shown here is derived from an EMBL/GenBank/DDBJ whole genome shotgun (WGS) entry which is preliminary data.</text>
</comment>
<evidence type="ECO:0000259" key="2">
    <source>
        <dbReference type="Pfam" id="PF00817"/>
    </source>
</evidence>
<dbReference type="Pfam" id="PF00817">
    <property type="entry name" value="IMS"/>
    <property type="match status" value="1"/>
</dbReference>
<keyword evidence="4" id="KW-1185">Reference proteome</keyword>
<evidence type="ECO:0000313" key="4">
    <source>
        <dbReference type="Proteomes" id="UP000054596"/>
    </source>
</evidence>